<dbReference type="OrthoDB" id="445566at2759"/>
<organism evidence="9 10">
    <name type="scientific">Thecamonas trahens ATCC 50062</name>
    <dbReference type="NCBI Taxonomy" id="461836"/>
    <lineage>
        <taxon>Eukaryota</taxon>
        <taxon>Apusozoa</taxon>
        <taxon>Apusomonadida</taxon>
        <taxon>Apusomonadidae</taxon>
        <taxon>Thecamonas</taxon>
    </lineage>
</organism>
<evidence type="ECO:0000313" key="10">
    <source>
        <dbReference type="Proteomes" id="UP000054408"/>
    </source>
</evidence>
<keyword evidence="4 8" id="KW-0812">Transmembrane</keyword>
<keyword evidence="6 8" id="KW-1133">Transmembrane helix</keyword>
<feature type="transmembrane region" description="Helical" evidence="8">
    <location>
        <begin position="86"/>
        <end position="106"/>
    </location>
</feature>
<dbReference type="STRING" id="461836.A0A0L0DUR8"/>
<keyword evidence="10" id="KW-1185">Reference proteome</keyword>
<protein>
    <recommendedName>
        <fullName evidence="8">Dolichyl-diphosphooligosaccharide--protein glycosyltransferase subunit OST2</fullName>
        <shortName evidence="8">Oligosaccharyl transferase subunit OST2</shortName>
    </recommendedName>
</protein>
<dbReference type="PIRSF" id="PIRSF005588">
    <property type="entry name" value="DAD"/>
    <property type="match status" value="1"/>
</dbReference>
<feature type="transmembrane region" description="Helical" evidence="8">
    <location>
        <begin position="54"/>
        <end position="74"/>
    </location>
</feature>
<comment type="similarity">
    <text evidence="3 8">Belongs to the DAD/OST2 family.</text>
</comment>
<comment type="pathway">
    <text evidence="2 8">Protein modification; protein glycosylation.</text>
</comment>
<dbReference type="OMA" id="HIILHIV"/>
<evidence type="ECO:0000256" key="8">
    <source>
        <dbReference type="RuleBase" id="RU361136"/>
    </source>
</evidence>
<evidence type="ECO:0000256" key="1">
    <source>
        <dbReference type="ARBA" id="ARBA00004477"/>
    </source>
</evidence>
<comment type="function">
    <text evidence="8">Subunit of the oligosaccharyl transferase (OST) complex that catalyzes the initial transfer of a defined glycan (Glc(3)Man(9)GlcNAc(2) in eukaryotes) from the lipid carrier dolichol-pyrophosphate to an asparagine residue within an Asn-X-Ser/Thr consensus motif in nascent polypeptide chains, the first step in protein N-glycosylation. N-glycosylation occurs cotranslationally and the complex associates with the Sec61 complex at the channel-forming translocon complex that mediates protein translocation across the endoplasmic reticulum (ER). All subunits are required for a maximal enzyme activity.</text>
</comment>
<dbReference type="UniPathway" id="UPA00378"/>
<dbReference type="RefSeq" id="XP_013753177.1">
    <property type="nucleotide sequence ID" value="XM_013897723.1"/>
</dbReference>
<dbReference type="GO" id="GO:0008250">
    <property type="term" value="C:oligosaccharyltransferase complex"/>
    <property type="evidence" value="ECO:0007669"/>
    <property type="project" value="InterPro"/>
</dbReference>
<comment type="subcellular location">
    <subcellularLocation>
        <location evidence="1 8">Endoplasmic reticulum membrane</location>
        <topology evidence="1 8">Multi-pass membrane protein</topology>
    </subcellularLocation>
</comment>
<keyword evidence="7 8" id="KW-0472">Membrane</keyword>
<evidence type="ECO:0000256" key="2">
    <source>
        <dbReference type="ARBA" id="ARBA00004922"/>
    </source>
</evidence>
<reference evidence="9 10" key="1">
    <citation type="submission" date="2010-05" db="EMBL/GenBank/DDBJ databases">
        <title>The Genome Sequence of Thecamonas trahens ATCC 50062.</title>
        <authorList>
            <consortium name="The Broad Institute Genome Sequencing Platform"/>
            <person name="Russ C."/>
            <person name="Cuomo C."/>
            <person name="Shea T."/>
            <person name="Young S.K."/>
            <person name="Zeng Q."/>
            <person name="Koehrsen M."/>
            <person name="Haas B."/>
            <person name="Borodovsky M."/>
            <person name="Guigo R."/>
            <person name="Alvarado L."/>
            <person name="Berlin A."/>
            <person name="Bochicchio J."/>
            <person name="Borenstein D."/>
            <person name="Chapman S."/>
            <person name="Chen Z."/>
            <person name="Freedman E."/>
            <person name="Gellesch M."/>
            <person name="Goldberg J."/>
            <person name="Griggs A."/>
            <person name="Gujja S."/>
            <person name="Heilman E."/>
            <person name="Heiman D."/>
            <person name="Hepburn T."/>
            <person name="Howarth C."/>
            <person name="Jen D."/>
            <person name="Larson L."/>
            <person name="Mehta T."/>
            <person name="Park D."/>
            <person name="Pearson M."/>
            <person name="Roberts A."/>
            <person name="Saif S."/>
            <person name="Shenoy N."/>
            <person name="Sisk P."/>
            <person name="Stolte C."/>
            <person name="Sykes S."/>
            <person name="Thomson T."/>
            <person name="Walk T."/>
            <person name="White J."/>
            <person name="Yandava C."/>
            <person name="Burger G."/>
            <person name="Gray M.W."/>
            <person name="Holland P.W.H."/>
            <person name="King N."/>
            <person name="Lang F.B.F."/>
            <person name="Roger A.J."/>
            <person name="Ruiz-Trillo I."/>
            <person name="Lander E."/>
            <person name="Nusbaum C."/>
        </authorList>
    </citation>
    <scope>NUCLEOTIDE SEQUENCE [LARGE SCALE GENOMIC DNA]</scope>
    <source>
        <strain evidence="9 10">ATCC 50062</strain>
    </source>
</reference>
<dbReference type="InterPro" id="IPR003038">
    <property type="entry name" value="DAD/Ost2"/>
</dbReference>
<evidence type="ECO:0000256" key="5">
    <source>
        <dbReference type="ARBA" id="ARBA00022824"/>
    </source>
</evidence>
<evidence type="ECO:0000256" key="4">
    <source>
        <dbReference type="ARBA" id="ARBA00022692"/>
    </source>
</evidence>
<evidence type="ECO:0000313" key="9">
    <source>
        <dbReference type="EMBL" id="KNC55248.1"/>
    </source>
</evidence>
<dbReference type="EMBL" id="GL349497">
    <property type="protein sequence ID" value="KNC55248.1"/>
    <property type="molecule type" value="Genomic_DNA"/>
</dbReference>
<keyword evidence="5 8" id="KW-0256">Endoplasmic reticulum</keyword>
<accession>A0A0L0DUR8</accession>
<name>A0A0L0DUR8_THETB</name>
<dbReference type="PANTHER" id="PTHR10705:SF0">
    <property type="entry name" value="DOLICHYL-DIPHOSPHOOLIGOSACCHARIDE--PROTEIN GLYCOSYLTRANSFERASE SUBUNIT DAD1"/>
    <property type="match status" value="1"/>
</dbReference>
<dbReference type="GO" id="GO:0006487">
    <property type="term" value="P:protein N-linked glycosylation"/>
    <property type="evidence" value="ECO:0007669"/>
    <property type="project" value="TreeGrafter"/>
</dbReference>
<dbReference type="PANTHER" id="PTHR10705">
    <property type="entry name" value="DOLICHYL-DIPHOSPHOOLIGOSACCHARIDE--PROTEIN GLYCOSYLTRANSFERASE SUBUNIT DAD1"/>
    <property type="match status" value="1"/>
</dbReference>
<dbReference type="Pfam" id="PF02109">
    <property type="entry name" value="DAD"/>
    <property type="match status" value="1"/>
</dbReference>
<dbReference type="GeneID" id="25568993"/>
<dbReference type="AlphaFoldDB" id="A0A0L0DUR8"/>
<gene>
    <name evidence="9" type="ORF">AMSG_10882</name>
</gene>
<proteinExistence type="inferred from homology"/>
<feature type="transmembrane region" description="Helical" evidence="8">
    <location>
        <begin position="26"/>
        <end position="48"/>
    </location>
</feature>
<dbReference type="eggNOG" id="KOG1746">
    <property type="taxonomic scope" value="Eukaryota"/>
</dbReference>
<evidence type="ECO:0000256" key="6">
    <source>
        <dbReference type="ARBA" id="ARBA00022989"/>
    </source>
</evidence>
<evidence type="ECO:0000256" key="7">
    <source>
        <dbReference type="ARBA" id="ARBA00023136"/>
    </source>
</evidence>
<sequence length="107" mass="11760">MSLLAIATEFVEEYEKTAQRLKVIDAFLVTAVLTAVVQFVYCMLVGTFPFNSFLAGFFSAVGSAILLVCLRIQVTPSNNYAISVERAYADFVLCNVILHLVVVNFLG</sequence>
<evidence type="ECO:0000256" key="3">
    <source>
        <dbReference type="ARBA" id="ARBA00009386"/>
    </source>
</evidence>
<comment type="subunit">
    <text evidence="8">Component of the oligosaccharyltransferase (OST) complex.</text>
</comment>
<dbReference type="Proteomes" id="UP000054408">
    <property type="component" value="Unassembled WGS sequence"/>
</dbReference>